<dbReference type="Proteomes" id="UP001066276">
    <property type="component" value="Chromosome 11"/>
</dbReference>
<feature type="compositionally biased region" description="Basic and acidic residues" evidence="1">
    <location>
        <begin position="71"/>
        <end position="83"/>
    </location>
</feature>
<dbReference type="AlphaFoldDB" id="A0AAV7LLD6"/>
<accession>A0AAV7LLD6</accession>
<evidence type="ECO:0000313" key="3">
    <source>
        <dbReference type="Proteomes" id="UP001066276"/>
    </source>
</evidence>
<proteinExistence type="predicted"/>
<gene>
    <name evidence="2" type="ORF">NDU88_004981</name>
</gene>
<reference evidence="2" key="1">
    <citation type="journal article" date="2022" name="bioRxiv">
        <title>Sequencing and chromosome-scale assembly of the giantPleurodeles waltlgenome.</title>
        <authorList>
            <person name="Brown T."/>
            <person name="Elewa A."/>
            <person name="Iarovenko S."/>
            <person name="Subramanian E."/>
            <person name="Araus A.J."/>
            <person name="Petzold A."/>
            <person name="Susuki M."/>
            <person name="Suzuki K.-i.T."/>
            <person name="Hayashi T."/>
            <person name="Toyoda A."/>
            <person name="Oliveira C."/>
            <person name="Osipova E."/>
            <person name="Leigh N.D."/>
            <person name="Simon A."/>
            <person name="Yun M.H."/>
        </authorList>
    </citation>
    <scope>NUCLEOTIDE SEQUENCE</scope>
    <source>
        <strain evidence="2">20211129_DDA</strain>
        <tissue evidence="2">Liver</tissue>
    </source>
</reference>
<comment type="caution">
    <text evidence="2">The sequence shown here is derived from an EMBL/GenBank/DDBJ whole genome shotgun (WGS) entry which is preliminary data.</text>
</comment>
<feature type="compositionally biased region" description="Low complexity" evidence="1">
    <location>
        <begin position="84"/>
        <end position="97"/>
    </location>
</feature>
<feature type="region of interest" description="Disordered" evidence="1">
    <location>
        <begin position="17"/>
        <end position="116"/>
    </location>
</feature>
<keyword evidence="3" id="KW-1185">Reference proteome</keyword>
<evidence type="ECO:0000313" key="2">
    <source>
        <dbReference type="EMBL" id="KAJ1091867.1"/>
    </source>
</evidence>
<name>A0AAV7LLD6_PLEWA</name>
<organism evidence="2 3">
    <name type="scientific">Pleurodeles waltl</name>
    <name type="common">Iberian ribbed newt</name>
    <dbReference type="NCBI Taxonomy" id="8319"/>
    <lineage>
        <taxon>Eukaryota</taxon>
        <taxon>Metazoa</taxon>
        <taxon>Chordata</taxon>
        <taxon>Craniata</taxon>
        <taxon>Vertebrata</taxon>
        <taxon>Euteleostomi</taxon>
        <taxon>Amphibia</taxon>
        <taxon>Batrachia</taxon>
        <taxon>Caudata</taxon>
        <taxon>Salamandroidea</taxon>
        <taxon>Salamandridae</taxon>
        <taxon>Pleurodelinae</taxon>
        <taxon>Pleurodeles</taxon>
    </lineage>
</organism>
<sequence>MGAWLSHLTWWARAGRAPRRNRLKQRLDGGAGGGTTSRAGHLDPGDALGLPGLEPPRGGCDSRVVPRSCRPRHEAELRRREWGAARARPSAASAAGAARKDWTSAGPLAGDPLSNR</sequence>
<protein>
    <submittedName>
        <fullName evidence="2">Uncharacterized protein</fullName>
    </submittedName>
</protein>
<dbReference type="EMBL" id="JANPWB010000015">
    <property type="protein sequence ID" value="KAJ1091867.1"/>
    <property type="molecule type" value="Genomic_DNA"/>
</dbReference>
<feature type="compositionally biased region" description="Low complexity" evidence="1">
    <location>
        <begin position="45"/>
        <end position="59"/>
    </location>
</feature>
<evidence type="ECO:0000256" key="1">
    <source>
        <dbReference type="SAM" id="MobiDB-lite"/>
    </source>
</evidence>